<name>A0A016TFD1_9BILA</name>
<feature type="region of interest" description="Disordered" evidence="1">
    <location>
        <begin position="1"/>
        <end position="37"/>
    </location>
</feature>
<keyword evidence="3" id="KW-1185">Reference proteome</keyword>
<evidence type="ECO:0000256" key="1">
    <source>
        <dbReference type="SAM" id="MobiDB-lite"/>
    </source>
</evidence>
<organism evidence="2 3">
    <name type="scientific">Ancylostoma ceylanicum</name>
    <dbReference type="NCBI Taxonomy" id="53326"/>
    <lineage>
        <taxon>Eukaryota</taxon>
        <taxon>Metazoa</taxon>
        <taxon>Ecdysozoa</taxon>
        <taxon>Nematoda</taxon>
        <taxon>Chromadorea</taxon>
        <taxon>Rhabditida</taxon>
        <taxon>Rhabditina</taxon>
        <taxon>Rhabditomorpha</taxon>
        <taxon>Strongyloidea</taxon>
        <taxon>Ancylostomatidae</taxon>
        <taxon>Ancylostomatinae</taxon>
        <taxon>Ancylostoma</taxon>
    </lineage>
</organism>
<dbReference type="AlphaFoldDB" id="A0A016TFD1"/>
<gene>
    <name evidence="2" type="primary">Acey_s0108.g42</name>
    <name evidence="2" type="ORF">Y032_0108g42</name>
</gene>
<proteinExistence type="predicted"/>
<evidence type="ECO:0000313" key="2">
    <source>
        <dbReference type="EMBL" id="EYC01328.1"/>
    </source>
</evidence>
<comment type="caution">
    <text evidence="2">The sequence shown here is derived from an EMBL/GenBank/DDBJ whole genome shotgun (WGS) entry which is preliminary data.</text>
</comment>
<dbReference type="EMBL" id="JARK01001444">
    <property type="protein sequence ID" value="EYC01328.1"/>
    <property type="molecule type" value="Genomic_DNA"/>
</dbReference>
<accession>A0A016TFD1</accession>
<sequence>MKRQSTTRHPPAIFVLTQGGVGHSPSARPHPLSSASSPHNMRAAALVAIAAAIANLLDIVDLEEDY</sequence>
<evidence type="ECO:0000313" key="3">
    <source>
        <dbReference type="Proteomes" id="UP000024635"/>
    </source>
</evidence>
<reference evidence="3" key="1">
    <citation type="journal article" date="2015" name="Nat. Genet.">
        <title>The genome and transcriptome of the zoonotic hookworm Ancylostoma ceylanicum identify infection-specific gene families.</title>
        <authorList>
            <person name="Schwarz E.M."/>
            <person name="Hu Y."/>
            <person name="Antoshechkin I."/>
            <person name="Miller M.M."/>
            <person name="Sternberg P.W."/>
            <person name="Aroian R.V."/>
        </authorList>
    </citation>
    <scope>NUCLEOTIDE SEQUENCE</scope>
    <source>
        <strain evidence="3">HY135</strain>
    </source>
</reference>
<dbReference type="Proteomes" id="UP000024635">
    <property type="component" value="Unassembled WGS sequence"/>
</dbReference>
<protein>
    <submittedName>
        <fullName evidence="2">Uncharacterized protein</fullName>
    </submittedName>
</protein>